<protein>
    <submittedName>
        <fullName evidence="1">Uncharacterized protein</fullName>
    </submittedName>
</protein>
<proteinExistence type="predicted"/>
<name>A0A0A9B9W7_ARUDO</name>
<dbReference type="AlphaFoldDB" id="A0A0A9B9W7"/>
<reference evidence="1" key="2">
    <citation type="journal article" date="2015" name="Data Brief">
        <title>Shoot transcriptome of the giant reed, Arundo donax.</title>
        <authorList>
            <person name="Barrero R.A."/>
            <person name="Guerrero F.D."/>
            <person name="Moolhuijzen P."/>
            <person name="Goolsby J.A."/>
            <person name="Tidwell J."/>
            <person name="Bellgard S.E."/>
            <person name="Bellgard M.I."/>
        </authorList>
    </citation>
    <scope>NUCLEOTIDE SEQUENCE</scope>
    <source>
        <tissue evidence="1">Shoot tissue taken approximately 20 cm above the soil surface</tissue>
    </source>
</reference>
<accession>A0A0A9B9W7</accession>
<dbReference type="EMBL" id="GBRH01237126">
    <property type="protein sequence ID" value="JAD60769.1"/>
    <property type="molecule type" value="Transcribed_RNA"/>
</dbReference>
<evidence type="ECO:0000313" key="1">
    <source>
        <dbReference type="EMBL" id="JAD60769.1"/>
    </source>
</evidence>
<sequence>MSGGLSRHGWCWWCARAGSSPADGSTSRTLASSAEAASAAAAARRGKGTNTSIVAVDRVITVAPPPMAKSTGGG</sequence>
<reference evidence="1" key="1">
    <citation type="submission" date="2014-09" db="EMBL/GenBank/DDBJ databases">
        <authorList>
            <person name="Magalhaes I.L.F."/>
            <person name="Oliveira U."/>
            <person name="Santos F.R."/>
            <person name="Vidigal T.H.D.A."/>
            <person name="Brescovit A.D."/>
            <person name="Santos A.J."/>
        </authorList>
    </citation>
    <scope>NUCLEOTIDE SEQUENCE</scope>
    <source>
        <tissue evidence="1">Shoot tissue taken approximately 20 cm above the soil surface</tissue>
    </source>
</reference>
<organism evidence="1">
    <name type="scientific">Arundo donax</name>
    <name type="common">Giant reed</name>
    <name type="synonym">Donax arundinaceus</name>
    <dbReference type="NCBI Taxonomy" id="35708"/>
    <lineage>
        <taxon>Eukaryota</taxon>
        <taxon>Viridiplantae</taxon>
        <taxon>Streptophyta</taxon>
        <taxon>Embryophyta</taxon>
        <taxon>Tracheophyta</taxon>
        <taxon>Spermatophyta</taxon>
        <taxon>Magnoliopsida</taxon>
        <taxon>Liliopsida</taxon>
        <taxon>Poales</taxon>
        <taxon>Poaceae</taxon>
        <taxon>PACMAD clade</taxon>
        <taxon>Arundinoideae</taxon>
        <taxon>Arundineae</taxon>
        <taxon>Arundo</taxon>
    </lineage>
</organism>